<dbReference type="EMBL" id="PHIG01000063">
    <property type="protein sequence ID" value="PJK27504.1"/>
    <property type="molecule type" value="Genomic_DNA"/>
</dbReference>
<organism evidence="2 3">
    <name type="scientific">Minwuia thermotolerans</name>
    <dbReference type="NCBI Taxonomy" id="2056226"/>
    <lineage>
        <taxon>Bacteria</taxon>
        <taxon>Pseudomonadati</taxon>
        <taxon>Pseudomonadota</taxon>
        <taxon>Alphaproteobacteria</taxon>
        <taxon>Minwuiales</taxon>
        <taxon>Minwuiaceae</taxon>
        <taxon>Minwuia</taxon>
    </lineage>
</organism>
<dbReference type="Proteomes" id="UP000229498">
    <property type="component" value="Unassembled WGS sequence"/>
</dbReference>
<dbReference type="AlphaFoldDB" id="A0A2M9FVM8"/>
<keyword evidence="1" id="KW-0472">Membrane</keyword>
<dbReference type="RefSeq" id="WP_109795217.1">
    <property type="nucleotide sequence ID" value="NZ_PHIG01000063.1"/>
</dbReference>
<accession>A0A2M9FVM8</accession>
<keyword evidence="3" id="KW-1185">Reference proteome</keyword>
<sequence length="156" mass="16460">MEAALQALEGAGFAQYFRSARWGYAALNAGHILGFALLVGAIVPLDLRLLGFWRSVERASLVRVLVPAAAAGLALAVVAGFLLLSVRAGEYAGLAVFRVKLALILAGVIAALLAHLRHGFLLQDASEATLRRHALLSLVCWLGALICGRLIAFMGD</sequence>
<evidence type="ECO:0000313" key="3">
    <source>
        <dbReference type="Proteomes" id="UP000229498"/>
    </source>
</evidence>
<evidence type="ECO:0000313" key="2">
    <source>
        <dbReference type="EMBL" id="PJK27504.1"/>
    </source>
</evidence>
<feature type="transmembrane region" description="Helical" evidence="1">
    <location>
        <begin position="135"/>
        <end position="155"/>
    </location>
</feature>
<feature type="transmembrane region" description="Helical" evidence="1">
    <location>
        <begin position="91"/>
        <end position="114"/>
    </location>
</feature>
<comment type="caution">
    <text evidence="2">The sequence shown here is derived from an EMBL/GenBank/DDBJ whole genome shotgun (WGS) entry which is preliminary data.</text>
</comment>
<dbReference type="OrthoDB" id="118399at2"/>
<evidence type="ECO:0008006" key="4">
    <source>
        <dbReference type="Google" id="ProtNLM"/>
    </source>
</evidence>
<proteinExistence type="predicted"/>
<protein>
    <recommendedName>
        <fullName evidence="4">DUF2214 domain-containing protein</fullName>
    </recommendedName>
</protein>
<evidence type="ECO:0000256" key="1">
    <source>
        <dbReference type="SAM" id="Phobius"/>
    </source>
</evidence>
<gene>
    <name evidence="2" type="ORF">CVT23_21540</name>
</gene>
<keyword evidence="1" id="KW-0812">Transmembrane</keyword>
<keyword evidence="1" id="KW-1133">Transmembrane helix</keyword>
<feature type="transmembrane region" description="Helical" evidence="1">
    <location>
        <begin position="22"/>
        <end position="43"/>
    </location>
</feature>
<reference evidence="2 3" key="1">
    <citation type="submission" date="2017-11" db="EMBL/GenBank/DDBJ databases">
        <title>Draft genome sequence of Rhizobiales bacterium SY3-13.</title>
        <authorList>
            <person name="Sun C."/>
        </authorList>
    </citation>
    <scope>NUCLEOTIDE SEQUENCE [LARGE SCALE GENOMIC DNA]</scope>
    <source>
        <strain evidence="2 3">SY3-13</strain>
    </source>
</reference>
<name>A0A2M9FVM8_9PROT</name>
<feature type="transmembrane region" description="Helical" evidence="1">
    <location>
        <begin position="64"/>
        <end position="85"/>
    </location>
</feature>